<keyword evidence="3" id="KW-1185">Reference proteome</keyword>
<keyword evidence="1" id="KW-0472">Membrane</keyword>
<evidence type="ECO:0008006" key="4">
    <source>
        <dbReference type="Google" id="ProtNLM"/>
    </source>
</evidence>
<feature type="transmembrane region" description="Helical" evidence="1">
    <location>
        <begin position="37"/>
        <end position="61"/>
    </location>
</feature>
<reference evidence="3" key="1">
    <citation type="journal article" date="2019" name="Int. J. Syst. Evol. Microbiol.">
        <title>The Global Catalogue of Microorganisms (GCM) 10K type strain sequencing project: providing services to taxonomists for standard genome sequencing and annotation.</title>
        <authorList>
            <consortium name="The Broad Institute Genomics Platform"/>
            <consortium name="The Broad Institute Genome Sequencing Center for Infectious Disease"/>
            <person name="Wu L."/>
            <person name="Ma J."/>
        </authorList>
    </citation>
    <scope>NUCLEOTIDE SEQUENCE [LARGE SCALE GENOMIC DNA]</scope>
    <source>
        <strain evidence="3">JCM 15628</strain>
    </source>
</reference>
<sequence>MGEMIAWPCASPTGLTNLLALIGRTPVFSSTPKWGRAYAISALSIGLLFMTLGLLSTWAVFAGTSGTTRLPGVVQTVQAQANSSDSVHLLVKTDDGHVVRHAASTEVASDYSPGERVAVLVKSGQEPILDDGSGRYTGSLITLAAGIVPLMVGIILRRSRDRLGRESANPQSVHPAA</sequence>
<protein>
    <recommendedName>
        <fullName evidence="4">DUF3592 domain-containing protein</fullName>
    </recommendedName>
</protein>
<evidence type="ECO:0000313" key="2">
    <source>
        <dbReference type="EMBL" id="GAA1984648.1"/>
    </source>
</evidence>
<name>A0ABP5DQJ1_9MICO</name>
<organism evidence="2 3">
    <name type="scientific">Terrabacter lapilli</name>
    <dbReference type="NCBI Taxonomy" id="436231"/>
    <lineage>
        <taxon>Bacteria</taxon>
        <taxon>Bacillati</taxon>
        <taxon>Actinomycetota</taxon>
        <taxon>Actinomycetes</taxon>
        <taxon>Micrococcales</taxon>
        <taxon>Intrasporangiaceae</taxon>
        <taxon>Terrabacter</taxon>
    </lineage>
</organism>
<feature type="transmembrane region" description="Helical" evidence="1">
    <location>
        <begin position="136"/>
        <end position="156"/>
    </location>
</feature>
<evidence type="ECO:0000313" key="3">
    <source>
        <dbReference type="Proteomes" id="UP001500013"/>
    </source>
</evidence>
<proteinExistence type="predicted"/>
<gene>
    <name evidence="2" type="ORF">GCM10009817_27600</name>
</gene>
<evidence type="ECO:0000256" key="1">
    <source>
        <dbReference type="SAM" id="Phobius"/>
    </source>
</evidence>
<keyword evidence="1" id="KW-0812">Transmembrane</keyword>
<accession>A0ABP5DQJ1</accession>
<dbReference type="EMBL" id="BAAAPU010000008">
    <property type="protein sequence ID" value="GAA1984648.1"/>
    <property type="molecule type" value="Genomic_DNA"/>
</dbReference>
<dbReference type="Proteomes" id="UP001500013">
    <property type="component" value="Unassembled WGS sequence"/>
</dbReference>
<comment type="caution">
    <text evidence="2">The sequence shown here is derived from an EMBL/GenBank/DDBJ whole genome shotgun (WGS) entry which is preliminary data.</text>
</comment>
<keyword evidence="1" id="KW-1133">Transmembrane helix</keyword>